<dbReference type="Gene3D" id="3.80.10.10">
    <property type="entry name" value="Ribonuclease Inhibitor"/>
    <property type="match status" value="1"/>
</dbReference>
<evidence type="ECO:0000256" key="4">
    <source>
        <dbReference type="ARBA" id="ARBA00022614"/>
    </source>
</evidence>
<dbReference type="Gene3D" id="3.30.260.10">
    <property type="entry name" value="TCP-1-like chaperonin intermediate domain"/>
    <property type="match status" value="1"/>
</dbReference>
<evidence type="ECO:0000256" key="6">
    <source>
        <dbReference type="SAM" id="MobiDB-lite"/>
    </source>
</evidence>
<dbReference type="Gene3D" id="3.50.7.10">
    <property type="entry name" value="GroEL"/>
    <property type="match status" value="1"/>
</dbReference>
<dbReference type="GO" id="GO:0005737">
    <property type="term" value="C:cytoplasm"/>
    <property type="evidence" value="ECO:0007669"/>
    <property type="project" value="UniProtKB-SubCell"/>
</dbReference>
<dbReference type="InterPro" id="IPR027413">
    <property type="entry name" value="GROEL-like_equatorial_sf"/>
</dbReference>
<dbReference type="Pfam" id="PF14580">
    <property type="entry name" value="LRR_9"/>
    <property type="match status" value="1"/>
</dbReference>
<dbReference type="InterPro" id="IPR029057">
    <property type="entry name" value="PRTase-like"/>
</dbReference>
<dbReference type="InterPro" id="IPR027409">
    <property type="entry name" value="GroEL-like_apical_dom_sf"/>
</dbReference>
<dbReference type="SUPFAM" id="SSF53271">
    <property type="entry name" value="PRTase-like"/>
    <property type="match status" value="1"/>
</dbReference>
<evidence type="ECO:0000256" key="3">
    <source>
        <dbReference type="ARBA" id="ARBA00022490"/>
    </source>
</evidence>
<dbReference type="PANTHER" id="PTHR46545">
    <property type="entry name" value="LEUCINE-RICH REPEAT-CONTAINING PROTEIN 51"/>
    <property type="match status" value="1"/>
</dbReference>
<feature type="domain" description="Phosphoribosyltransferase" evidence="7">
    <location>
        <begin position="2"/>
        <end position="167"/>
    </location>
</feature>
<gene>
    <name evidence="8" type="ORF">P3T76_004745</name>
</gene>
<comment type="caution">
    <text evidence="8">The sequence shown here is derived from an EMBL/GenBank/DDBJ whole genome shotgun (WGS) entry which is preliminary data.</text>
</comment>
<keyword evidence="9" id="KW-1185">Reference proteome</keyword>
<dbReference type="EMBL" id="JASMQC010000007">
    <property type="protein sequence ID" value="KAK1943349.1"/>
    <property type="molecule type" value="Genomic_DNA"/>
</dbReference>
<dbReference type="Proteomes" id="UP001259832">
    <property type="component" value="Unassembled WGS sequence"/>
</dbReference>
<dbReference type="Pfam" id="PF14681">
    <property type="entry name" value="UPRTase"/>
    <property type="match status" value="1"/>
</dbReference>
<dbReference type="AlphaFoldDB" id="A0AAD9GQT0"/>
<evidence type="ECO:0000256" key="1">
    <source>
        <dbReference type="ARBA" id="ARBA00004496"/>
    </source>
</evidence>
<evidence type="ECO:0000256" key="5">
    <source>
        <dbReference type="ARBA" id="ARBA00022737"/>
    </source>
</evidence>
<dbReference type="InterPro" id="IPR000836">
    <property type="entry name" value="PRTase_dom"/>
</dbReference>
<reference evidence="8" key="1">
    <citation type="submission" date="2023-08" db="EMBL/GenBank/DDBJ databases">
        <title>Reference Genome Resource for the Citrus Pathogen Phytophthora citrophthora.</title>
        <authorList>
            <person name="Moller H."/>
            <person name="Coetzee B."/>
            <person name="Rose L.J."/>
            <person name="Van Niekerk J.M."/>
        </authorList>
    </citation>
    <scope>NUCLEOTIDE SEQUENCE</scope>
    <source>
        <strain evidence="8">STE-U-9442</strain>
    </source>
</reference>
<comment type="subcellular location">
    <subcellularLocation>
        <location evidence="1">Cytoplasm</location>
    </subcellularLocation>
</comment>
<evidence type="ECO:0000313" key="8">
    <source>
        <dbReference type="EMBL" id="KAK1943349.1"/>
    </source>
</evidence>
<evidence type="ECO:0000256" key="2">
    <source>
        <dbReference type="ARBA" id="ARBA00014223"/>
    </source>
</evidence>
<dbReference type="Gene3D" id="3.40.50.2020">
    <property type="match status" value="1"/>
</dbReference>
<dbReference type="SUPFAM" id="SSF52058">
    <property type="entry name" value="L domain-like"/>
    <property type="match status" value="1"/>
</dbReference>
<evidence type="ECO:0000313" key="9">
    <source>
        <dbReference type="Proteomes" id="UP001259832"/>
    </source>
</evidence>
<name>A0AAD9GQT0_9STRA</name>
<dbReference type="Pfam" id="PF00118">
    <property type="entry name" value="Cpn60_TCP1"/>
    <property type="match status" value="1"/>
</dbReference>
<sequence length="884" mass="96363">MVEAIAVTNTRAVEMTTATGHTTHGLQKTGALCGVAMSSEGFPFLVLFRQMEPDAAYGSINVDLETDLQDESIWRLEHLDLPNNITQFRILLFSSTVNTGGAECKAIEALCGLGVQEDHITLVFILCSTDSLTTICNRFPRVRIITGAIDNEIDPQTQEIIPGLGDFIAMDNGDNIVLLQAVAGVARTVRSLYGPNKLRKQVADELEQTIFTADAYTVLSTLQSQNAGTAVLQQALDQQHKVFGTTANHMRMASSETIPSFQELMWSRKVGALGEILSVGSIATALAVKVASTLDPIEFCGDDVSLQDLVTMHTVLGGATSATSSQVLDGVLLPISDASLDTLRHIFSSTTDNTIVVDGGVVVVAGDLGMADFSMEISVQIIFVNGEIDPKMVDASASNPKAPLCIPVSSYNSLRLIAEMSGAEIIESWDEILPNAIGHENLQLKALELSASRTQEDEENDFATFFVRAVLSGVRCQPHASVVVQGPTKSLAVELRNETFKTICRLRNTLRSNYLLPGNGGFWCACAAAVALETTSNQELLSVVTTKLAEPLLQLGVILLENSGASNDNDSYFSRLAQVQMVKKRFARSVEDVGADKFYSRYYDYRSAEYAVLPPKVVEPECEDGRISYTIEYKSTCAAIRGSFRVIQLLLNIDRHQVTMSSPAASPKKSGMPRRQAALVPLDYSFMGLTTLSEMQQHDPVGGTKKPIPVVSLTTRSSGDELTSPKSVDTLSSPKKRQVPVSLRVNNNKISHLNDMQGALRAVFDYPGMLQWLDISGNELESIPPDVFSAYPDLFTLHLHGNSLSKYSDIDALAKCLPRLHSITLHGNPIEEKKHYRNYAIAAFPNLKQLNFSSVTPGDRDKAETWARIYKNARNGGKSREEDL</sequence>
<dbReference type="InterPro" id="IPR002423">
    <property type="entry name" value="Cpn60/GroEL/TCP-1"/>
</dbReference>
<dbReference type="InterPro" id="IPR001611">
    <property type="entry name" value="Leu-rich_rpt"/>
</dbReference>
<dbReference type="PANTHER" id="PTHR46545:SF1">
    <property type="entry name" value="LEUCINE-RICH REPEAT-CONTAINING PROTEIN 51"/>
    <property type="match status" value="1"/>
</dbReference>
<protein>
    <recommendedName>
        <fullName evidence="2">Leucine-rich repeat-containing protein 51</fullName>
    </recommendedName>
</protein>
<organism evidence="8 9">
    <name type="scientific">Phytophthora citrophthora</name>
    <dbReference type="NCBI Taxonomy" id="4793"/>
    <lineage>
        <taxon>Eukaryota</taxon>
        <taxon>Sar</taxon>
        <taxon>Stramenopiles</taxon>
        <taxon>Oomycota</taxon>
        <taxon>Peronosporomycetes</taxon>
        <taxon>Peronosporales</taxon>
        <taxon>Peronosporaceae</taxon>
        <taxon>Phytophthora</taxon>
    </lineage>
</organism>
<dbReference type="PROSITE" id="PS51450">
    <property type="entry name" value="LRR"/>
    <property type="match status" value="1"/>
</dbReference>
<evidence type="ECO:0000259" key="7">
    <source>
        <dbReference type="Pfam" id="PF14681"/>
    </source>
</evidence>
<accession>A0AAD9GQT0</accession>
<dbReference type="Gene3D" id="1.10.560.10">
    <property type="entry name" value="GroEL-like equatorial domain"/>
    <property type="match status" value="2"/>
</dbReference>
<dbReference type="InterPro" id="IPR027410">
    <property type="entry name" value="TCP-1-like_intermed_sf"/>
</dbReference>
<feature type="region of interest" description="Disordered" evidence="6">
    <location>
        <begin position="715"/>
        <end position="737"/>
    </location>
</feature>
<dbReference type="InterPro" id="IPR032675">
    <property type="entry name" value="LRR_dom_sf"/>
</dbReference>
<keyword evidence="5" id="KW-0677">Repeat</keyword>
<keyword evidence="4" id="KW-0433">Leucine-rich repeat</keyword>
<dbReference type="GO" id="GO:0005524">
    <property type="term" value="F:ATP binding"/>
    <property type="evidence" value="ECO:0007669"/>
    <property type="project" value="InterPro"/>
</dbReference>
<feature type="compositionally biased region" description="Polar residues" evidence="6">
    <location>
        <begin position="715"/>
        <end position="733"/>
    </location>
</feature>
<proteinExistence type="predicted"/>
<dbReference type="SUPFAM" id="SSF48592">
    <property type="entry name" value="GroEL equatorial domain-like"/>
    <property type="match status" value="1"/>
</dbReference>
<keyword evidence="3" id="KW-0963">Cytoplasm</keyword>